<dbReference type="InterPro" id="IPR036770">
    <property type="entry name" value="Ankyrin_rpt-contain_sf"/>
</dbReference>
<reference evidence="4" key="1">
    <citation type="submission" date="2022-10" db="EMBL/GenBank/DDBJ databases">
        <title>Chitinophaga sp. nov., isolated from soil.</title>
        <authorList>
            <person name="Jeon C.O."/>
        </authorList>
    </citation>
    <scope>NUCLEOTIDE SEQUENCE</scope>
    <source>
        <strain evidence="4">R8</strain>
    </source>
</reference>
<dbReference type="PROSITE" id="PS50088">
    <property type="entry name" value="ANK_REPEAT"/>
    <property type="match status" value="2"/>
</dbReference>
<dbReference type="InterPro" id="IPR002110">
    <property type="entry name" value="Ankyrin_rpt"/>
</dbReference>
<evidence type="ECO:0000313" key="4">
    <source>
        <dbReference type="EMBL" id="UYQ95048.1"/>
    </source>
</evidence>
<dbReference type="Proteomes" id="UP001162741">
    <property type="component" value="Chromosome"/>
</dbReference>
<accession>A0ABY6J5V5</accession>
<keyword evidence="1" id="KW-0677">Repeat</keyword>
<evidence type="ECO:0000256" key="2">
    <source>
        <dbReference type="ARBA" id="ARBA00023043"/>
    </source>
</evidence>
<feature type="repeat" description="ANK" evidence="3">
    <location>
        <begin position="99"/>
        <end position="133"/>
    </location>
</feature>
<keyword evidence="2 3" id="KW-0040">ANK repeat</keyword>
<dbReference type="PROSITE" id="PS50297">
    <property type="entry name" value="ANK_REP_REGION"/>
    <property type="match status" value="1"/>
</dbReference>
<dbReference type="SUPFAM" id="SSF48403">
    <property type="entry name" value="Ankyrin repeat"/>
    <property type="match status" value="1"/>
</dbReference>
<dbReference type="PRINTS" id="PR01415">
    <property type="entry name" value="ANKYRIN"/>
</dbReference>
<feature type="repeat" description="ANK" evidence="3">
    <location>
        <begin position="36"/>
        <end position="68"/>
    </location>
</feature>
<evidence type="ECO:0000256" key="1">
    <source>
        <dbReference type="ARBA" id="ARBA00022737"/>
    </source>
</evidence>
<organism evidence="4 5">
    <name type="scientific">Chitinophaga horti</name>
    <dbReference type="NCBI Taxonomy" id="2920382"/>
    <lineage>
        <taxon>Bacteria</taxon>
        <taxon>Pseudomonadati</taxon>
        <taxon>Bacteroidota</taxon>
        <taxon>Chitinophagia</taxon>
        <taxon>Chitinophagales</taxon>
        <taxon>Chitinophagaceae</taxon>
        <taxon>Chitinophaga</taxon>
    </lineage>
</organism>
<dbReference type="InterPro" id="IPR051070">
    <property type="entry name" value="NF-kappa-B_inhibitor"/>
</dbReference>
<proteinExistence type="predicted"/>
<gene>
    <name evidence="4" type="ORF">MKQ68_08065</name>
</gene>
<dbReference type="Pfam" id="PF12796">
    <property type="entry name" value="Ank_2"/>
    <property type="match status" value="1"/>
</dbReference>
<name>A0ABY6J5V5_9BACT</name>
<dbReference type="Gene3D" id="1.25.40.20">
    <property type="entry name" value="Ankyrin repeat-containing domain"/>
    <property type="match status" value="1"/>
</dbReference>
<dbReference type="EMBL" id="CP107006">
    <property type="protein sequence ID" value="UYQ95048.1"/>
    <property type="molecule type" value="Genomic_DNA"/>
</dbReference>
<dbReference type="SMART" id="SM00248">
    <property type="entry name" value="ANK"/>
    <property type="match status" value="4"/>
</dbReference>
<sequence>MYTFTNLYHAAEIGDIEEVKTILAAQPELLKEKDEYEFSIMHAAALAEDPQLITYLAGLGADVNAQNDEGMTPLHLVLYPEVAETLIQLGANVNAKSIDDETPLHIQVAEGEQQYDMVKLLLRHGANKNAKDVNGERPYDIARDREESEEIIKLLK</sequence>
<keyword evidence="5" id="KW-1185">Reference proteome</keyword>
<dbReference type="PANTHER" id="PTHR46680">
    <property type="entry name" value="NF-KAPPA-B INHIBITOR ALPHA"/>
    <property type="match status" value="1"/>
</dbReference>
<dbReference type="Pfam" id="PF00023">
    <property type="entry name" value="Ank"/>
    <property type="match status" value="1"/>
</dbReference>
<dbReference type="RefSeq" id="WP_264282851.1">
    <property type="nucleotide sequence ID" value="NZ_CP107006.1"/>
</dbReference>
<dbReference type="PANTHER" id="PTHR46680:SF3">
    <property type="entry name" value="NF-KAPPA-B INHIBITOR CACTUS"/>
    <property type="match status" value="1"/>
</dbReference>
<protein>
    <submittedName>
        <fullName evidence="4">Ankyrin repeat domain-containing protein</fullName>
    </submittedName>
</protein>
<evidence type="ECO:0000256" key="3">
    <source>
        <dbReference type="PROSITE-ProRule" id="PRU00023"/>
    </source>
</evidence>
<evidence type="ECO:0000313" key="5">
    <source>
        <dbReference type="Proteomes" id="UP001162741"/>
    </source>
</evidence>